<feature type="transmembrane region" description="Helical" evidence="1">
    <location>
        <begin position="429"/>
        <end position="449"/>
    </location>
</feature>
<keyword evidence="3" id="KW-1185">Reference proteome</keyword>
<dbReference type="EMBL" id="RQGD01000035">
    <property type="protein sequence ID" value="TGL57195.1"/>
    <property type="molecule type" value="Genomic_DNA"/>
</dbReference>
<dbReference type="RefSeq" id="WP_135624319.1">
    <property type="nucleotide sequence ID" value="NZ_RQGD01000035.1"/>
</dbReference>
<feature type="transmembrane region" description="Helical" evidence="1">
    <location>
        <begin position="42"/>
        <end position="59"/>
    </location>
</feature>
<protein>
    <recommendedName>
        <fullName evidence="4">Glycosyltransferase RgtA/B/C/D-like domain-containing protein</fullName>
    </recommendedName>
</protein>
<name>A0A4R9JYC3_9LEPT</name>
<evidence type="ECO:0000313" key="2">
    <source>
        <dbReference type="EMBL" id="TGL57195.1"/>
    </source>
</evidence>
<comment type="caution">
    <text evidence="2">The sequence shown here is derived from an EMBL/GenBank/DDBJ whole genome shotgun (WGS) entry which is preliminary data.</text>
</comment>
<evidence type="ECO:0008006" key="4">
    <source>
        <dbReference type="Google" id="ProtNLM"/>
    </source>
</evidence>
<organism evidence="2 3">
    <name type="scientific">Leptospira ognonensis</name>
    <dbReference type="NCBI Taxonomy" id="2484945"/>
    <lineage>
        <taxon>Bacteria</taxon>
        <taxon>Pseudomonadati</taxon>
        <taxon>Spirochaetota</taxon>
        <taxon>Spirochaetia</taxon>
        <taxon>Leptospirales</taxon>
        <taxon>Leptospiraceae</taxon>
        <taxon>Leptospira</taxon>
    </lineage>
</organism>
<keyword evidence="1" id="KW-0472">Membrane</keyword>
<feature type="transmembrane region" description="Helical" evidence="1">
    <location>
        <begin position="404"/>
        <end position="422"/>
    </location>
</feature>
<feature type="transmembrane region" description="Helical" evidence="1">
    <location>
        <begin position="281"/>
        <end position="301"/>
    </location>
</feature>
<feature type="transmembrane region" description="Helical" evidence="1">
    <location>
        <begin position="198"/>
        <end position="230"/>
    </location>
</feature>
<evidence type="ECO:0000313" key="3">
    <source>
        <dbReference type="Proteomes" id="UP000297693"/>
    </source>
</evidence>
<keyword evidence="1" id="KW-0812">Transmembrane</keyword>
<dbReference type="OrthoDB" id="6637251at2"/>
<feature type="transmembrane region" description="Helical" evidence="1">
    <location>
        <begin position="167"/>
        <end position="186"/>
    </location>
</feature>
<proteinExistence type="predicted"/>
<dbReference type="AlphaFoldDB" id="A0A4R9JYC3"/>
<evidence type="ECO:0000256" key="1">
    <source>
        <dbReference type="SAM" id="Phobius"/>
    </source>
</evidence>
<reference evidence="2" key="1">
    <citation type="journal article" date="2019" name="PLoS Negl. Trop. Dis.">
        <title>Revisiting the worldwide diversity of Leptospira species in the environment.</title>
        <authorList>
            <person name="Vincent A.T."/>
            <person name="Schiettekatte O."/>
            <person name="Bourhy P."/>
            <person name="Veyrier F.J."/>
            <person name="Picardeau M."/>
        </authorList>
    </citation>
    <scope>NUCLEOTIDE SEQUENCE [LARGE SCALE GENOMIC DNA]</scope>
    <source>
        <strain evidence="2">201702476</strain>
    </source>
</reference>
<feature type="transmembrane region" description="Helical" evidence="1">
    <location>
        <begin position="368"/>
        <end position="392"/>
    </location>
</feature>
<accession>A0A4R9JYC3</accession>
<sequence length="602" mass="70446">MSEHLMFLIKDYHFYLQAFWFLVIFSLIGFSFVLIEFKRYKFFKAFLIALLFVINLLFWGTFFNYFYTQILIIFLGLCFLVYYGNLLNKFKEQIFILFSISLWFSSLSLQSYPFSWDEFFWILFDMQINEYSEYWSLKSPIFTSHVRYMPGPTLLHNFMGIKGDFKIASSFFANTVLITSIFLWLVEELQDRFKLKYLLILFFGIGLISLGIFTLYADALLGLLLGLAIISGIQYLNHKDTLLILILSMSACILFKETGVIILLSMVLVLGIAVMYSKFKLSYRLILGLAYCFLIIIAWNINLKLQKFPSINYISLFSNNSDIMVTHYLATIMDFLGKLVSDFQILEIWLLLGLLAFVLQYQRKLFTSFLFLSSIVFSFFALHLLSWMYLINPDGKGGSGVTDMHRYFSSLVLALFISLIYFTPKANKFSKYSSIIVFIFVLFINPNGFRSLENFWHVISTNTISPNFEEVKRIKREIDSIKSRIPEITYTYCKENPGTKVWIVYQESQGFERLLTGHLLFPCQISNGLFSIGKKYYDGDIWTNLISNSDFSGFAKDYPLLLTLKIDNNFNSNYRSNFSREPEEGNLYTYDLNTKKYSLFLY</sequence>
<feature type="transmembrane region" description="Helical" evidence="1">
    <location>
        <begin position="65"/>
        <end position="83"/>
    </location>
</feature>
<dbReference type="Proteomes" id="UP000297693">
    <property type="component" value="Unassembled WGS sequence"/>
</dbReference>
<feature type="transmembrane region" description="Helical" evidence="1">
    <location>
        <begin position="12"/>
        <end position="35"/>
    </location>
</feature>
<feature type="transmembrane region" description="Helical" evidence="1">
    <location>
        <begin position="343"/>
        <end position="361"/>
    </location>
</feature>
<feature type="transmembrane region" description="Helical" evidence="1">
    <location>
        <begin position="242"/>
        <end position="274"/>
    </location>
</feature>
<keyword evidence="1" id="KW-1133">Transmembrane helix</keyword>
<gene>
    <name evidence="2" type="ORF">EHQ58_12880</name>
</gene>
<feature type="transmembrane region" description="Helical" evidence="1">
    <location>
        <begin position="95"/>
        <end position="114"/>
    </location>
</feature>